<dbReference type="AlphaFoldDB" id="A0A6J7FCE3"/>
<sequence>MRLRTEEAVDALVVETEVLQACLQGGDVVAVQRSGQLVDQRAGTEVVGRFFEGAVRGRSDDAVDQ</sequence>
<protein>
    <submittedName>
        <fullName evidence="1">Unannotated protein</fullName>
    </submittedName>
</protein>
<evidence type="ECO:0000313" key="1">
    <source>
        <dbReference type="EMBL" id="CAB4893057.1"/>
    </source>
</evidence>
<name>A0A6J7FCE3_9ZZZZ</name>
<proteinExistence type="predicted"/>
<organism evidence="1">
    <name type="scientific">freshwater metagenome</name>
    <dbReference type="NCBI Taxonomy" id="449393"/>
    <lineage>
        <taxon>unclassified sequences</taxon>
        <taxon>metagenomes</taxon>
        <taxon>ecological metagenomes</taxon>
    </lineage>
</organism>
<accession>A0A6J7FCE3</accession>
<gene>
    <name evidence="1" type="ORF">UFOPK3472_02027</name>
</gene>
<dbReference type="EMBL" id="CAFBLX010000134">
    <property type="protein sequence ID" value="CAB4893057.1"/>
    <property type="molecule type" value="Genomic_DNA"/>
</dbReference>
<reference evidence="1" key="1">
    <citation type="submission" date="2020-05" db="EMBL/GenBank/DDBJ databases">
        <authorList>
            <person name="Chiriac C."/>
            <person name="Salcher M."/>
            <person name="Ghai R."/>
            <person name="Kavagutti S V."/>
        </authorList>
    </citation>
    <scope>NUCLEOTIDE SEQUENCE</scope>
</reference>